<protein>
    <submittedName>
        <fullName evidence="1">Uncharacterized protein</fullName>
    </submittedName>
</protein>
<sequence>MSAPNLLSCDVPGTQGKVTLGSFADGTPTALLKTFHIMRSGNTDHYTPRDGPSISGLHFVANDLLSIPDCNGAMDLGSTAAGQADTLIALNCNSQSGNNVAALFDFVVNGQQVACAILEDGIPLNSVGDTPFTLFAGPQLSHE</sequence>
<proteinExistence type="predicted"/>
<organism evidence="1 2">
    <name type="scientific">Mycena albidolilacea</name>
    <dbReference type="NCBI Taxonomy" id="1033008"/>
    <lineage>
        <taxon>Eukaryota</taxon>
        <taxon>Fungi</taxon>
        <taxon>Dikarya</taxon>
        <taxon>Basidiomycota</taxon>
        <taxon>Agaricomycotina</taxon>
        <taxon>Agaricomycetes</taxon>
        <taxon>Agaricomycetidae</taxon>
        <taxon>Agaricales</taxon>
        <taxon>Marasmiineae</taxon>
        <taxon>Mycenaceae</taxon>
        <taxon>Mycena</taxon>
    </lineage>
</organism>
<gene>
    <name evidence="1" type="ORF">DFH08DRAFT_813169</name>
</gene>
<name>A0AAD6ZSA6_9AGAR</name>
<evidence type="ECO:0000313" key="2">
    <source>
        <dbReference type="Proteomes" id="UP001218218"/>
    </source>
</evidence>
<keyword evidence="2" id="KW-1185">Reference proteome</keyword>
<accession>A0AAD6ZSA6</accession>
<dbReference type="EMBL" id="JARIHO010000030">
    <property type="protein sequence ID" value="KAJ7336857.1"/>
    <property type="molecule type" value="Genomic_DNA"/>
</dbReference>
<reference evidence="1" key="1">
    <citation type="submission" date="2023-03" db="EMBL/GenBank/DDBJ databases">
        <title>Massive genome expansion in bonnet fungi (Mycena s.s.) driven by repeated elements and novel gene families across ecological guilds.</title>
        <authorList>
            <consortium name="Lawrence Berkeley National Laboratory"/>
            <person name="Harder C.B."/>
            <person name="Miyauchi S."/>
            <person name="Viragh M."/>
            <person name="Kuo A."/>
            <person name="Thoen E."/>
            <person name="Andreopoulos B."/>
            <person name="Lu D."/>
            <person name="Skrede I."/>
            <person name="Drula E."/>
            <person name="Henrissat B."/>
            <person name="Morin E."/>
            <person name="Kohler A."/>
            <person name="Barry K."/>
            <person name="LaButti K."/>
            <person name="Morin E."/>
            <person name="Salamov A."/>
            <person name="Lipzen A."/>
            <person name="Mereny Z."/>
            <person name="Hegedus B."/>
            <person name="Baldrian P."/>
            <person name="Stursova M."/>
            <person name="Weitz H."/>
            <person name="Taylor A."/>
            <person name="Grigoriev I.V."/>
            <person name="Nagy L.G."/>
            <person name="Martin F."/>
            <person name="Kauserud H."/>
        </authorList>
    </citation>
    <scope>NUCLEOTIDE SEQUENCE</scope>
    <source>
        <strain evidence="1">CBHHK002</strain>
    </source>
</reference>
<evidence type="ECO:0000313" key="1">
    <source>
        <dbReference type="EMBL" id="KAJ7336857.1"/>
    </source>
</evidence>
<dbReference type="Proteomes" id="UP001218218">
    <property type="component" value="Unassembled WGS sequence"/>
</dbReference>
<dbReference type="AlphaFoldDB" id="A0AAD6ZSA6"/>
<comment type="caution">
    <text evidence="1">The sequence shown here is derived from an EMBL/GenBank/DDBJ whole genome shotgun (WGS) entry which is preliminary data.</text>
</comment>